<protein>
    <recommendedName>
        <fullName evidence="1">RNase H type-1 domain-containing protein</fullName>
    </recommendedName>
</protein>
<dbReference type="GO" id="GO:0004523">
    <property type="term" value="F:RNA-DNA hybrid ribonuclease activity"/>
    <property type="evidence" value="ECO:0007669"/>
    <property type="project" value="InterPro"/>
</dbReference>
<sequence length="382" mass="44650">MANMKKDVPIIIEVNIGGNLQAVFGRTRKVLPGGHLIAMHMVPITTIEDKDLILEKCPGCNAATWLDVPEVMFSHLERVRIPCIIMTNVRNASTFSRNKWQNGINQDDMISQFLEVGAYRPMTNRLQLCKNRLTTARGAKLNIYIDGSVKNNKTENIEAIFGLMIYDEDNKLLDTIMSTVENWITVNKTEALALLAALLIIPENKKATIYTDSQTNYNNFMDIKQRPHRNNLRDILKFGSSNYIWAIIKEIISKEKLDIEVIKIKAHATDTLHNILDIEIKERYVDIHNVNKLEVLPTCKEYRYVLRWNETIVETNIRRFIRLITRIQGLEKFFNLNRNDKYRMLEIDWHVTFEYLNVNEEYETYFKTNAHSSKCKRMKYKD</sequence>
<dbReference type="EMBL" id="KI297099">
    <property type="protein sequence ID" value="ESA00590.1"/>
    <property type="molecule type" value="Genomic_DNA"/>
</dbReference>
<dbReference type="InterPro" id="IPR012337">
    <property type="entry name" value="RNaseH-like_sf"/>
</dbReference>
<feature type="domain" description="RNase H type-1" evidence="1">
    <location>
        <begin position="137"/>
        <end position="285"/>
    </location>
</feature>
<proteinExistence type="predicted"/>
<dbReference type="InterPro" id="IPR002156">
    <property type="entry name" value="RNaseH_domain"/>
</dbReference>
<evidence type="ECO:0000313" key="2">
    <source>
        <dbReference type="EMBL" id="ESA00590.1"/>
    </source>
</evidence>
<evidence type="ECO:0000259" key="1">
    <source>
        <dbReference type="PROSITE" id="PS50879"/>
    </source>
</evidence>
<name>U9SXH4_RHIID</name>
<dbReference type="GO" id="GO:0003676">
    <property type="term" value="F:nucleic acid binding"/>
    <property type="evidence" value="ECO:0007669"/>
    <property type="project" value="InterPro"/>
</dbReference>
<accession>U9SXH4</accession>
<gene>
    <name evidence="2" type="ORF">GLOINDRAFT_328526</name>
</gene>
<dbReference type="SUPFAM" id="SSF53098">
    <property type="entry name" value="Ribonuclease H-like"/>
    <property type="match status" value="1"/>
</dbReference>
<dbReference type="Pfam" id="PF00075">
    <property type="entry name" value="RNase_H"/>
    <property type="match status" value="1"/>
</dbReference>
<dbReference type="AlphaFoldDB" id="U9SXH4"/>
<reference evidence="2" key="1">
    <citation type="submission" date="2013-07" db="EMBL/GenBank/DDBJ databases">
        <title>The genome of an arbuscular mycorrhizal fungus provides insights into the evolution of the oldest plant symbiosis.</title>
        <authorList>
            <consortium name="DOE Joint Genome Institute"/>
            <person name="Tisserant E."/>
            <person name="Malbreil M."/>
            <person name="Kuo A."/>
            <person name="Kohler A."/>
            <person name="Symeonidi A."/>
            <person name="Balestrini R."/>
            <person name="Charron P."/>
            <person name="Duensing N."/>
            <person name="Frei-dit-Frey N."/>
            <person name="Gianinazzi-Pearson V."/>
            <person name="Gilbert B."/>
            <person name="Handa Y."/>
            <person name="Hijri M."/>
            <person name="Kaul R."/>
            <person name="Kawaguchi M."/>
            <person name="Krajinski F."/>
            <person name="Lammers P."/>
            <person name="Lapierre D."/>
            <person name="Masclaux F.G."/>
            <person name="Murat C."/>
            <person name="Morin E."/>
            <person name="Ndikumana S."/>
            <person name="Pagni M."/>
            <person name="Petitpierre D."/>
            <person name="Requena N."/>
            <person name="Rosikiewicz P."/>
            <person name="Riley R."/>
            <person name="Saito K."/>
            <person name="San Clemente H."/>
            <person name="Shapiro H."/>
            <person name="van Tuinen D."/>
            <person name="Becard G."/>
            <person name="Bonfante P."/>
            <person name="Paszkowski U."/>
            <person name="Shachar-Hill Y."/>
            <person name="Young J.P."/>
            <person name="Sanders I.R."/>
            <person name="Henrissat B."/>
            <person name="Rensing S.A."/>
            <person name="Grigoriev I.V."/>
            <person name="Corradi N."/>
            <person name="Roux C."/>
            <person name="Martin F."/>
        </authorList>
    </citation>
    <scope>NUCLEOTIDE SEQUENCE</scope>
    <source>
        <strain evidence="2">DAOM 197198</strain>
    </source>
</reference>
<dbReference type="HOGENOM" id="CLU_723896_0_0_1"/>
<dbReference type="Gene3D" id="3.30.420.10">
    <property type="entry name" value="Ribonuclease H-like superfamily/Ribonuclease H"/>
    <property type="match status" value="1"/>
</dbReference>
<organism evidence="2">
    <name type="scientific">Rhizophagus irregularis (strain DAOM 181602 / DAOM 197198 / MUCL 43194)</name>
    <name type="common">Arbuscular mycorrhizal fungus</name>
    <name type="synonym">Glomus intraradices</name>
    <dbReference type="NCBI Taxonomy" id="747089"/>
    <lineage>
        <taxon>Eukaryota</taxon>
        <taxon>Fungi</taxon>
        <taxon>Fungi incertae sedis</taxon>
        <taxon>Mucoromycota</taxon>
        <taxon>Glomeromycotina</taxon>
        <taxon>Glomeromycetes</taxon>
        <taxon>Glomerales</taxon>
        <taxon>Glomeraceae</taxon>
        <taxon>Rhizophagus</taxon>
    </lineage>
</organism>
<dbReference type="PROSITE" id="PS50879">
    <property type="entry name" value="RNASE_H_1"/>
    <property type="match status" value="1"/>
</dbReference>
<dbReference type="InterPro" id="IPR036397">
    <property type="entry name" value="RNaseH_sf"/>
</dbReference>